<protein>
    <submittedName>
        <fullName evidence="1">Uncharacterized protein</fullName>
    </submittedName>
</protein>
<reference evidence="1" key="1">
    <citation type="submission" date="2015-08" db="EMBL/GenBank/DDBJ databases">
        <authorList>
            <person name="Babu N.S."/>
            <person name="Beckwith C.J."/>
            <person name="Beseler K.G."/>
            <person name="Brison A."/>
            <person name="Carone J.V."/>
            <person name="Caskin T.P."/>
            <person name="Diamond M."/>
            <person name="Durham M.E."/>
            <person name="Foxe J.M."/>
            <person name="Go M."/>
            <person name="Henderson B.A."/>
            <person name="Jones I.B."/>
            <person name="McGettigan J.A."/>
            <person name="Micheletti S.J."/>
            <person name="Nasrallah M.E."/>
            <person name="Ortiz D."/>
            <person name="Piller C.R."/>
            <person name="Privatt S.R."/>
            <person name="Schneider S.L."/>
            <person name="Sharp S."/>
            <person name="Smith T.C."/>
            <person name="Stanton J.D."/>
            <person name="Ullery H.E."/>
            <person name="Wilson R.J."/>
            <person name="Serrano M.G."/>
            <person name="Buck G."/>
            <person name="Lee V."/>
            <person name="Wang Y."/>
            <person name="Carvalho R."/>
            <person name="Voegtly L."/>
            <person name="Shi R."/>
            <person name="Duckworth R."/>
            <person name="Johnson A."/>
            <person name="Loviza R."/>
            <person name="Walstead R."/>
            <person name="Shah Z."/>
            <person name="Kiflezghi M."/>
            <person name="Wade K."/>
            <person name="Ball S.L."/>
            <person name="Bradley K.W."/>
            <person name="Asai D.J."/>
            <person name="Bowman C.A."/>
            <person name="Russell D.A."/>
            <person name="Pope W.H."/>
            <person name="Jacobs-Sera D."/>
            <person name="Hendrix R.W."/>
            <person name="Hatfull G.F."/>
        </authorList>
    </citation>
    <scope>NUCLEOTIDE SEQUENCE</scope>
</reference>
<gene>
    <name evidence="1" type="ORF">NOCA2150046</name>
</gene>
<proteinExistence type="predicted"/>
<accession>A0A2P2BX39</accession>
<dbReference type="AlphaFoldDB" id="A0A2P2BX39"/>
<organism evidence="1">
    <name type="scientific">metagenome</name>
    <dbReference type="NCBI Taxonomy" id="256318"/>
    <lineage>
        <taxon>unclassified sequences</taxon>
        <taxon>metagenomes</taxon>
    </lineage>
</organism>
<name>A0A2P2BX39_9ZZZZ</name>
<evidence type="ECO:0000313" key="1">
    <source>
        <dbReference type="EMBL" id="CUR54304.1"/>
    </source>
</evidence>
<dbReference type="EMBL" id="CZKA01000007">
    <property type="protein sequence ID" value="CUR54304.1"/>
    <property type="molecule type" value="Genomic_DNA"/>
</dbReference>
<sequence>MEIVIAGLIGLPLAALVIGALSGRVRVTSCCATADPSRDLRMRAAFEDDRPAAD</sequence>